<comment type="caution">
    <text evidence="1">The sequence shown here is derived from an EMBL/GenBank/DDBJ whole genome shotgun (WGS) entry which is preliminary data.</text>
</comment>
<gene>
    <name evidence="1" type="ORF">AS026_35125</name>
</gene>
<dbReference type="RefSeq" id="WP_062369444.1">
    <property type="nucleotide sequence ID" value="NZ_LNCD01000042.1"/>
</dbReference>
<sequence length="83" mass="8589">MSAASANGSVILDGSERSSEDVEELVALARMIAYAKYAAEDADLVGAIDYLGMALNEVLREIGDGPHEGLADVMASKAATCLN</sequence>
<reference evidence="1 2" key="1">
    <citation type="submission" date="2015-11" db="EMBL/GenBank/DDBJ databases">
        <title>Draft Genome Sequence of the Strain BR 10423 (Rhizobium sp.) isolated from nodules of Mimosa pudica.</title>
        <authorList>
            <person name="Barauna A.C."/>
            <person name="Zilli J.E."/>
            <person name="Simoes-Araujo J.L."/>
            <person name="Reis V.M."/>
            <person name="James E.K."/>
            <person name="Reis F.B.Jr."/>
            <person name="Rouws L.F."/>
            <person name="Passos S.R."/>
            <person name="Gois S.R."/>
        </authorList>
    </citation>
    <scope>NUCLEOTIDE SEQUENCE [LARGE SCALE GENOMIC DNA]</scope>
    <source>
        <strain evidence="1 2">BR10423</strain>
    </source>
</reference>
<dbReference type="OrthoDB" id="8371976at2"/>
<protein>
    <submittedName>
        <fullName evidence="1">Uncharacterized protein</fullName>
    </submittedName>
</protein>
<keyword evidence="2" id="KW-1185">Reference proteome</keyword>
<evidence type="ECO:0000313" key="2">
    <source>
        <dbReference type="Proteomes" id="UP000068164"/>
    </source>
</evidence>
<dbReference type="Proteomes" id="UP000068164">
    <property type="component" value="Unassembled WGS sequence"/>
</dbReference>
<name>A0A109JW26_9HYPH</name>
<accession>A0A109JW26</accession>
<proteinExistence type="predicted"/>
<dbReference type="EMBL" id="LNCD01000042">
    <property type="protein sequence ID" value="KWV56157.1"/>
    <property type="molecule type" value="Genomic_DNA"/>
</dbReference>
<evidence type="ECO:0000313" key="1">
    <source>
        <dbReference type="EMBL" id="KWV56157.1"/>
    </source>
</evidence>
<dbReference type="AlphaFoldDB" id="A0A109JW26"/>
<organism evidence="1 2">
    <name type="scientific">Rhizobium altiplani</name>
    <dbReference type="NCBI Taxonomy" id="1864509"/>
    <lineage>
        <taxon>Bacteria</taxon>
        <taxon>Pseudomonadati</taxon>
        <taxon>Pseudomonadota</taxon>
        <taxon>Alphaproteobacteria</taxon>
        <taxon>Hyphomicrobiales</taxon>
        <taxon>Rhizobiaceae</taxon>
        <taxon>Rhizobium/Agrobacterium group</taxon>
        <taxon>Rhizobium</taxon>
    </lineage>
</organism>